<protein>
    <submittedName>
        <fullName evidence="2">Uncharacterized protein</fullName>
    </submittedName>
</protein>
<gene>
    <name evidence="2" type="ORF">ADK37_23065</name>
</gene>
<accession>A0A0L8L577</accession>
<dbReference type="RefSeq" id="WP_030040229.1">
    <property type="nucleotide sequence ID" value="NZ_KL575597.1"/>
</dbReference>
<dbReference type="Pfam" id="PF19730">
    <property type="entry name" value="DUF6221"/>
    <property type="match status" value="1"/>
</dbReference>
<dbReference type="Proteomes" id="UP000037251">
    <property type="component" value="Unassembled WGS sequence"/>
</dbReference>
<sequence length="129" mass="14808">MGELARWLGEQLDTDEGEARRGYLKAEPPPDYDGWDKSTVAGLPPVVAARVLREIDAKRRVIATYIKAVERMEELASLCERLKAEGKDTFMPEMDRATAIHRRDVLHETLQVLSLPYADRPGYREEWRP</sequence>
<dbReference type="AlphaFoldDB" id="A0A0L8L577"/>
<comment type="caution">
    <text evidence="2">The sequence shown here is derived from an EMBL/GenBank/DDBJ whole genome shotgun (WGS) entry which is preliminary data.</text>
</comment>
<evidence type="ECO:0000313" key="2">
    <source>
        <dbReference type="EMBL" id="KOG33275.1"/>
    </source>
</evidence>
<feature type="region of interest" description="Disordered" evidence="1">
    <location>
        <begin position="1"/>
        <end position="36"/>
    </location>
</feature>
<organism evidence="2 3">
    <name type="scientific">Streptomyces resistomycificus</name>
    <dbReference type="NCBI Taxonomy" id="67356"/>
    <lineage>
        <taxon>Bacteria</taxon>
        <taxon>Bacillati</taxon>
        <taxon>Actinomycetota</taxon>
        <taxon>Actinomycetes</taxon>
        <taxon>Kitasatosporales</taxon>
        <taxon>Streptomycetaceae</taxon>
        <taxon>Streptomyces</taxon>
        <taxon>Streptomyces aurantiacus group</taxon>
    </lineage>
</organism>
<dbReference type="PATRIC" id="fig|67356.5.peg.4912"/>
<evidence type="ECO:0000256" key="1">
    <source>
        <dbReference type="SAM" id="MobiDB-lite"/>
    </source>
</evidence>
<dbReference type="STRING" id="67356.AQJ84_11015"/>
<dbReference type="OrthoDB" id="4290974at2"/>
<evidence type="ECO:0000313" key="3">
    <source>
        <dbReference type="Proteomes" id="UP000037251"/>
    </source>
</evidence>
<dbReference type="InterPro" id="IPR046193">
    <property type="entry name" value="DUF6221"/>
</dbReference>
<proteinExistence type="predicted"/>
<name>A0A0L8L577_9ACTN</name>
<keyword evidence="3" id="KW-1185">Reference proteome</keyword>
<dbReference type="EMBL" id="LGUS01000174">
    <property type="protein sequence ID" value="KOG33275.1"/>
    <property type="molecule type" value="Genomic_DNA"/>
</dbReference>
<reference evidence="3" key="1">
    <citation type="submission" date="2015-07" db="EMBL/GenBank/DDBJ databases">
        <authorList>
            <person name="Ju K.-S."/>
            <person name="Doroghazi J.R."/>
            <person name="Metcalf W.W."/>
        </authorList>
    </citation>
    <scope>NUCLEOTIDE SEQUENCE [LARGE SCALE GENOMIC DNA]</scope>
    <source>
        <strain evidence="3">NRRL 2290</strain>
    </source>
</reference>